<keyword evidence="1" id="KW-0808">Transferase</keyword>
<dbReference type="InterPro" id="IPR005331">
    <property type="entry name" value="Sulfotransferase"/>
</dbReference>
<proteinExistence type="predicted"/>
<protein>
    <submittedName>
        <fullName evidence="1">Stf0 sulphotransferase</fullName>
    </submittedName>
</protein>
<sequence length="224" mass="26301">MLNTSHEKQIIHFLHIGKTGGSAIRSVLENNSETTQYTIKTHGHATAIKNIPKGEKIIFFLRDPISRFISGFYSRKRKGQPRYNIEWRPLEKEIFSTFETPNELALSLNDSNSTHHSLALESMDYIQHLRHYNNWYGDFNYFNSRLEDIFFIGFQESLDKDFKQLKEKLLLDEKLDLPRDDIGAHRNPIGLDKHLDEDAKEALVKHYKNDIKFYNMCKNLALKN</sequence>
<dbReference type="SUPFAM" id="SSF52540">
    <property type="entry name" value="P-loop containing nucleoside triphosphate hydrolases"/>
    <property type="match status" value="1"/>
</dbReference>
<reference evidence="1" key="1">
    <citation type="submission" date="2020-01" db="EMBL/GenBank/DDBJ databases">
        <authorList>
            <person name="Meier V. D."/>
            <person name="Meier V D."/>
        </authorList>
    </citation>
    <scope>NUCLEOTIDE SEQUENCE</scope>
    <source>
        <strain evidence="1">HLG_WM_MAG_02</strain>
    </source>
</reference>
<dbReference type="AlphaFoldDB" id="A0A6S6THL7"/>
<dbReference type="Gene3D" id="3.40.50.300">
    <property type="entry name" value="P-loop containing nucleotide triphosphate hydrolases"/>
    <property type="match status" value="1"/>
</dbReference>
<dbReference type="GO" id="GO:0016020">
    <property type="term" value="C:membrane"/>
    <property type="evidence" value="ECO:0007669"/>
    <property type="project" value="InterPro"/>
</dbReference>
<dbReference type="EMBL" id="CACVAZ010000153">
    <property type="protein sequence ID" value="CAA6822551.1"/>
    <property type="molecule type" value="Genomic_DNA"/>
</dbReference>
<dbReference type="Pfam" id="PF03567">
    <property type="entry name" value="Sulfotransfer_2"/>
    <property type="match status" value="1"/>
</dbReference>
<organism evidence="1">
    <name type="scientific">uncultured Sulfurovum sp</name>
    <dbReference type="NCBI Taxonomy" id="269237"/>
    <lineage>
        <taxon>Bacteria</taxon>
        <taxon>Pseudomonadati</taxon>
        <taxon>Campylobacterota</taxon>
        <taxon>Epsilonproteobacteria</taxon>
        <taxon>Campylobacterales</taxon>
        <taxon>Sulfurovaceae</taxon>
        <taxon>Sulfurovum</taxon>
        <taxon>environmental samples</taxon>
    </lineage>
</organism>
<dbReference type="GO" id="GO:0008146">
    <property type="term" value="F:sulfotransferase activity"/>
    <property type="evidence" value="ECO:0007669"/>
    <property type="project" value="InterPro"/>
</dbReference>
<name>A0A6S6THL7_9BACT</name>
<dbReference type="InterPro" id="IPR027417">
    <property type="entry name" value="P-loop_NTPase"/>
</dbReference>
<accession>A0A6S6THL7</accession>
<gene>
    <name evidence="1" type="ORF">HELGO_WM51491</name>
</gene>
<evidence type="ECO:0000313" key="1">
    <source>
        <dbReference type="EMBL" id="CAA6822551.1"/>
    </source>
</evidence>